<keyword evidence="3" id="KW-1185">Reference proteome</keyword>
<accession>A0ABV1EGJ7</accession>
<evidence type="ECO:0000313" key="3">
    <source>
        <dbReference type="Proteomes" id="UP001482186"/>
    </source>
</evidence>
<sequence>MNSKKIYSMISLCAKAGRLVSGNFSVEKAVKNGSACAVIVACDAAHNTKKLFDQKCNFYEIPYFEFGDKDSLGKFVGKEFRTSIAILDEGFAKQIIKYMSLSENMEV</sequence>
<comment type="caution">
    <text evidence="2">The sequence shown here is derived from an EMBL/GenBank/DDBJ whole genome shotgun (WGS) entry which is preliminary data.</text>
</comment>
<protein>
    <submittedName>
        <fullName evidence="2">Ribosomal L7Ae/L30e/S12e/Gadd45 family protein</fullName>
    </submittedName>
</protein>
<dbReference type="SUPFAM" id="SSF55315">
    <property type="entry name" value="L30e-like"/>
    <property type="match status" value="1"/>
</dbReference>
<organism evidence="2 3">
    <name type="scientific">Coprococcus ammoniilyticus</name>
    <dbReference type="NCBI Taxonomy" id="2981785"/>
    <lineage>
        <taxon>Bacteria</taxon>
        <taxon>Bacillati</taxon>
        <taxon>Bacillota</taxon>
        <taxon>Clostridia</taxon>
        <taxon>Lachnospirales</taxon>
        <taxon>Lachnospiraceae</taxon>
        <taxon>Coprococcus</taxon>
    </lineage>
</organism>
<dbReference type="EMBL" id="JBBNFM010000002">
    <property type="protein sequence ID" value="MEQ2453100.1"/>
    <property type="molecule type" value="Genomic_DNA"/>
</dbReference>
<reference evidence="2 3" key="1">
    <citation type="submission" date="2024-04" db="EMBL/GenBank/DDBJ databases">
        <title>Human intestinal bacterial collection.</title>
        <authorList>
            <person name="Pauvert C."/>
            <person name="Hitch T.C.A."/>
            <person name="Clavel T."/>
        </authorList>
    </citation>
    <scope>NUCLEOTIDE SEQUENCE [LARGE SCALE GENOMIC DNA]</scope>
    <source>
        <strain evidence="2 3">CLA-AA-H141</strain>
    </source>
</reference>
<feature type="domain" description="Ribosomal protein eL8/eL30/eS12/Gadd45" evidence="1">
    <location>
        <begin position="5"/>
        <end position="94"/>
    </location>
</feature>
<name>A0ABV1EGJ7_9FIRM</name>
<proteinExistence type="predicted"/>
<dbReference type="InterPro" id="IPR029064">
    <property type="entry name" value="Ribosomal_eL30-like_sf"/>
</dbReference>
<dbReference type="Pfam" id="PF01248">
    <property type="entry name" value="Ribosomal_L7Ae"/>
    <property type="match status" value="1"/>
</dbReference>
<dbReference type="Gene3D" id="3.30.1330.30">
    <property type="match status" value="1"/>
</dbReference>
<evidence type="ECO:0000313" key="2">
    <source>
        <dbReference type="EMBL" id="MEQ2453100.1"/>
    </source>
</evidence>
<dbReference type="Proteomes" id="UP001482186">
    <property type="component" value="Unassembled WGS sequence"/>
</dbReference>
<gene>
    <name evidence="2" type="ORF">AAAT04_03440</name>
</gene>
<evidence type="ECO:0000259" key="1">
    <source>
        <dbReference type="Pfam" id="PF01248"/>
    </source>
</evidence>
<dbReference type="InterPro" id="IPR004038">
    <property type="entry name" value="Ribosomal_eL8/eL30/eS12/Gad45"/>
</dbReference>